<proteinExistence type="predicted"/>
<dbReference type="RefSeq" id="WP_184195531.1">
    <property type="nucleotide sequence ID" value="NZ_JACHGW010000002.1"/>
</dbReference>
<evidence type="ECO:0000256" key="2">
    <source>
        <dbReference type="ARBA" id="ARBA00023043"/>
    </source>
</evidence>
<sequence length="483" mass="52259">MERTLNDDLFFHMYFGDLEGVKTALAAGADPSATASHHWRLFTGQRWKWLEAGSPAEKKEPLFDRLCTVDIRELYPGHEDFSDFLPKRETRSMLMLALDHPHGAVDLAGLLLEAGADPNHADESGKTALHTAATRGSAGVGKLLEYGANPHVFYILGTPLHLAAQRGDAESVRLLLAAGADPNARRLHEATPLHLATAHGELGLYSKVMEEFRAQREPHQWRETVQALLDAGADPEAALAQDQSSRALTPMGFAAGHGDIELVALLEAAGACASTGLASACSTDNLALVQRLLAAGADTEQVDGHGYTPLMNAAGEGQLAIVEALLQAGARAETLHAEGGVDALMRAVCANRVAVVKRLAQEGLPLNLLYQYKDERKETLLHNAVERGYGELTALLLQLGADPEIQDSTGRTPLDYARLTKWQEHQRWQEECDDPEVKAVFARLGESTEESFYASDTEGRYRATDAGRAACRVLLEAARRPGA</sequence>
<dbReference type="InterPro" id="IPR002110">
    <property type="entry name" value="Ankyrin_rpt"/>
</dbReference>
<name>A0A7W9SPK1_ARMRO</name>
<dbReference type="InterPro" id="IPR036770">
    <property type="entry name" value="Ankyrin_rpt-contain_sf"/>
</dbReference>
<comment type="caution">
    <text evidence="4">The sequence shown here is derived from an EMBL/GenBank/DDBJ whole genome shotgun (WGS) entry which is preliminary data.</text>
</comment>
<keyword evidence="2 3" id="KW-0040">ANK repeat</keyword>
<accession>A0A7W9SPK1</accession>
<evidence type="ECO:0000313" key="5">
    <source>
        <dbReference type="Proteomes" id="UP000520814"/>
    </source>
</evidence>
<dbReference type="Gene3D" id="1.25.40.20">
    <property type="entry name" value="Ankyrin repeat-containing domain"/>
    <property type="match status" value="4"/>
</dbReference>
<dbReference type="PANTHER" id="PTHR24173">
    <property type="entry name" value="ANKYRIN REPEAT CONTAINING"/>
    <property type="match status" value="1"/>
</dbReference>
<dbReference type="Pfam" id="PF00023">
    <property type="entry name" value="Ank"/>
    <property type="match status" value="1"/>
</dbReference>
<dbReference type="EMBL" id="JACHGW010000002">
    <property type="protein sequence ID" value="MBB6050487.1"/>
    <property type="molecule type" value="Genomic_DNA"/>
</dbReference>
<dbReference type="PROSITE" id="PS50088">
    <property type="entry name" value="ANK_REPEAT"/>
    <property type="match status" value="3"/>
</dbReference>
<feature type="repeat" description="ANK" evidence="3">
    <location>
        <begin position="305"/>
        <end position="337"/>
    </location>
</feature>
<dbReference type="AlphaFoldDB" id="A0A7W9SPK1"/>
<organism evidence="4 5">
    <name type="scientific">Armatimonas rosea</name>
    <dbReference type="NCBI Taxonomy" id="685828"/>
    <lineage>
        <taxon>Bacteria</taxon>
        <taxon>Bacillati</taxon>
        <taxon>Armatimonadota</taxon>
        <taxon>Armatimonadia</taxon>
        <taxon>Armatimonadales</taxon>
        <taxon>Armatimonadaceae</taxon>
        <taxon>Armatimonas</taxon>
    </lineage>
</organism>
<evidence type="ECO:0000313" key="4">
    <source>
        <dbReference type="EMBL" id="MBB6050487.1"/>
    </source>
</evidence>
<gene>
    <name evidence="4" type="ORF">HNQ39_002278</name>
</gene>
<dbReference type="PANTHER" id="PTHR24173:SF74">
    <property type="entry name" value="ANKYRIN REPEAT DOMAIN-CONTAINING PROTEIN 16"/>
    <property type="match status" value="1"/>
</dbReference>
<dbReference type="PROSITE" id="PS50297">
    <property type="entry name" value="ANK_REP_REGION"/>
    <property type="match status" value="3"/>
</dbReference>
<dbReference type="SMART" id="SM00248">
    <property type="entry name" value="ANK"/>
    <property type="match status" value="9"/>
</dbReference>
<reference evidence="4 5" key="1">
    <citation type="submission" date="2020-08" db="EMBL/GenBank/DDBJ databases">
        <title>Genomic Encyclopedia of Type Strains, Phase IV (KMG-IV): sequencing the most valuable type-strain genomes for metagenomic binning, comparative biology and taxonomic classification.</title>
        <authorList>
            <person name="Goeker M."/>
        </authorList>
    </citation>
    <scope>NUCLEOTIDE SEQUENCE [LARGE SCALE GENOMIC DNA]</scope>
    <source>
        <strain evidence="4 5">DSM 23562</strain>
    </source>
</reference>
<keyword evidence="5" id="KW-1185">Reference proteome</keyword>
<dbReference type="SUPFAM" id="SSF48403">
    <property type="entry name" value="Ankyrin repeat"/>
    <property type="match status" value="1"/>
</dbReference>
<dbReference type="Pfam" id="PF13637">
    <property type="entry name" value="Ank_4"/>
    <property type="match status" value="1"/>
</dbReference>
<dbReference type="Pfam" id="PF13857">
    <property type="entry name" value="Ank_5"/>
    <property type="match status" value="1"/>
</dbReference>
<dbReference type="Proteomes" id="UP000520814">
    <property type="component" value="Unassembled WGS sequence"/>
</dbReference>
<dbReference type="PRINTS" id="PR01415">
    <property type="entry name" value="ANKYRIN"/>
</dbReference>
<evidence type="ECO:0000256" key="1">
    <source>
        <dbReference type="ARBA" id="ARBA00022737"/>
    </source>
</evidence>
<keyword evidence="1" id="KW-0677">Repeat</keyword>
<dbReference type="Pfam" id="PF12796">
    <property type="entry name" value="Ank_2"/>
    <property type="match status" value="1"/>
</dbReference>
<evidence type="ECO:0000256" key="3">
    <source>
        <dbReference type="PROSITE-ProRule" id="PRU00023"/>
    </source>
</evidence>
<feature type="repeat" description="ANK" evidence="3">
    <location>
        <begin position="376"/>
        <end position="408"/>
    </location>
</feature>
<feature type="repeat" description="ANK" evidence="3">
    <location>
        <begin position="158"/>
        <end position="187"/>
    </location>
</feature>
<protein>
    <submittedName>
        <fullName evidence="4">Ankyrin repeat protein</fullName>
    </submittedName>
</protein>